<proteinExistence type="inferred from homology"/>
<dbReference type="EMBL" id="UZAU01000635">
    <property type="status" value="NOT_ANNOTATED_CDS"/>
    <property type="molecule type" value="Genomic_DNA"/>
</dbReference>
<feature type="transmembrane region" description="Helical" evidence="6">
    <location>
        <begin position="171"/>
        <end position="189"/>
    </location>
</feature>
<dbReference type="Proteomes" id="UP000596661">
    <property type="component" value="Chromosome 7"/>
</dbReference>
<dbReference type="InterPro" id="IPR038330">
    <property type="entry name" value="TspO/MBR-related_sf"/>
</dbReference>
<protein>
    <submittedName>
        <fullName evidence="7">Uncharacterized protein</fullName>
    </submittedName>
</protein>
<feature type="transmembrane region" description="Helical" evidence="6">
    <location>
        <begin position="110"/>
        <end position="128"/>
    </location>
</feature>
<reference evidence="7" key="2">
    <citation type="submission" date="2021-03" db="UniProtKB">
        <authorList>
            <consortium name="EnsemblPlants"/>
        </authorList>
    </citation>
    <scope>IDENTIFICATION</scope>
</reference>
<evidence type="ECO:0000256" key="4">
    <source>
        <dbReference type="ARBA" id="ARBA00022989"/>
    </source>
</evidence>
<organism evidence="7 8">
    <name type="scientific">Cannabis sativa</name>
    <name type="common">Hemp</name>
    <name type="synonym">Marijuana</name>
    <dbReference type="NCBI Taxonomy" id="3483"/>
    <lineage>
        <taxon>Eukaryota</taxon>
        <taxon>Viridiplantae</taxon>
        <taxon>Streptophyta</taxon>
        <taxon>Embryophyta</taxon>
        <taxon>Tracheophyta</taxon>
        <taxon>Spermatophyta</taxon>
        <taxon>Magnoliopsida</taxon>
        <taxon>eudicotyledons</taxon>
        <taxon>Gunneridae</taxon>
        <taxon>Pentapetalae</taxon>
        <taxon>rosids</taxon>
        <taxon>fabids</taxon>
        <taxon>Rosales</taxon>
        <taxon>Cannabaceae</taxon>
        <taxon>Cannabis</taxon>
    </lineage>
</organism>
<evidence type="ECO:0000256" key="2">
    <source>
        <dbReference type="ARBA" id="ARBA00007524"/>
    </source>
</evidence>
<dbReference type="AlphaFoldDB" id="A0A803Q533"/>
<keyword evidence="8" id="KW-1185">Reference proteome</keyword>
<sequence length="336" mass="36773">MPSQSLHSATFVLDQTTINSKMPKREDKAKAKTKRALRSLLIAVSVPLSLTASIIFFFGSGQRYRAFAKPFWFPPLWFIHLASLGSSSLMGFSAWLFWADGGFHAQPDSLPLYIAQVSLGLVWDPLVLVMGQTWLGLVFGLIHFGTLFACYRTFRRVNPFAKDLAKPCLAWAFYLTLVLTVGIFGYILGRRGSDATLRLVALVGLGLIQWGGGGGGGEVTSSELPVLDCKGTYGMVSETIVVWGKVATLVTVFLAGNGMGDVFISVVFTAIFSNLNKYGYGWMARDSSGKLIMARTASRMGVVDHVLAEAIEVKEVLSWLKETWKHDVVVKSKVLS</sequence>
<evidence type="ECO:0000313" key="7">
    <source>
        <dbReference type="EnsemblPlants" id="cds.evm.model.07.442"/>
    </source>
</evidence>
<dbReference type="Pfam" id="PF03073">
    <property type="entry name" value="TspO_MBR"/>
    <property type="match status" value="1"/>
</dbReference>
<keyword evidence="4 6" id="KW-1133">Transmembrane helix</keyword>
<feature type="transmembrane region" description="Helical" evidence="6">
    <location>
        <begin position="252"/>
        <end position="275"/>
    </location>
</feature>
<dbReference type="PANTHER" id="PTHR10057:SF6">
    <property type="entry name" value="TRANSLOCATOR PROTEIN HOMOLOG"/>
    <property type="match status" value="1"/>
</dbReference>
<dbReference type="PANTHER" id="PTHR10057">
    <property type="entry name" value="PERIPHERAL-TYPE BENZODIAZEPINE RECEPTOR"/>
    <property type="match status" value="1"/>
</dbReference>
<dbReference type="InterPro" id="IPR004307">
    <property type="entry name" value="TspO_MBR"/>
</dbReference>
<keyword evidence="3 6" id="KW-0812">Transmembrane</keyword>
<feature type="transmembrane region" description="Helical" evidence="6">
    <location>
        <begin position="40"/>
        <end position="58"/>
    </location>
</feature>
<feature type="transmembrane region" description="Helical" evidence="6">
    <location>
        <begin position="78"/>
        <end position="98"/>
    </location>
</feature>
<dbReference type="Gene3D" id="1.20.1260.100">
    <property type="entry name" value="TspO/MBR protein"/>
    <property type="match status" value="1"/>
</dbReference>
<feature type="transmembrane region" description="Helical" evidence="6">
    <location>
        <begin position="134"/>
        <end position="151"/>
    </location>
</feature>
<keyword evidence="5 6" id="KW-0472">Membrane</keyword>
<name>A0A803Q533_CANSA</name>
<comment type="subcellular location">
    <subcellularLocation>
        <location evidence="1">Membrane</location>
        <topology evidence="1">Multi-pass membrane protein</topology>
    </subcellularLocation>
</comment>
<evidence type="ECO:0000256" key="1">
    <source>
        <dbReference type="ARBA" id="ARBA00004141"/>
    </source>
</evidence>
<reference evidence="7" key="1">
    <citation type="submission" date="2018-11" db="EMBL/GenBank/DDBJ databases">
        <authorList>
            <person name="Grassa J C."/>
        </authorList>
    </citation>
    <scope>NUCLEOTIDE SEQUENCE [LARGE SCALE GENOMIC DNA]</scope>
</reference>
<dbReference type="FunFam" id="1.20.1260.100:FF:000001">
    <property type="entry name" value="translocator protein 2"/>
    <property type="match status" value="1"/>
</dbReference>
<dbReference type="EnsemblPlants" id="evm.model.07.442">
    <property type="protein sequence ID" value="cds.evm.model.07.442"/>
    <property type="gene ID" value="evm.TU.07.442"/>
</dbReference>
<evidence type="ECO:0000256" key="3">
    <source>
        <dbReference type="ARBA" id="ARBA00022692"/>
    </source>
</evidence>
<evidence type="ECO:0000256" key="6">
    <source>
        <dbReference type="SAM" id="Phobius"/>
    </source>
</evidence>
<dbReference type="GO" id="GO:0016020">
    <property type="term" value="C:membrane"/>
    <property type="evidence" value="ECO:0007669"/>
    <property type="project" value="UniProtKB-SubCell"/>
</dbReference>
<evidence type="ECO:0000313" key="8">
    <source>
        <dbReference type="Proteomes" id="UP000596661"/>
    </source>
</evidence>
<accession>A0A803Q533</accession>
<comment type="similarity">
    <text evidence="2">Belongs to the TspO/BZRP family.</text>
</comment>
<dbReference type="Gramene" id="evm.model.07.442">
    <property type="protein sequence ID" value="cds.evm.model.07.442"/>
    <property type="gene ID" value="evm.TU.07.442"/>
</dbReference>
<dbReference type="CDD" id="cd15904">
    <property type="entry name" value="TSPO_MBR"/>
    <property type="match status" value="1"/>
</dbReference>
<evidence type="ECO:0000256" key="5">
    <source>
        <dbReference type="ARBA" id="ARBA00023136"/>
    </source>
</evidence>